<sequence>MVLDTAAWLTGIASDTNFCNSVLTTKSTSPKLKAEEFVKNYFDANIADPSVSETCLQYMLCDYLHQESGHKDSEVAVLLSSAKRLYVLSIDAASDGSGSMTIRGILFARYLVMTISCKK</sequence>
<accession>A0A7J7MK25</accession>
<dbReference type="EMBL" id="JACGCM010001428">
    <property type="protein sequence ID" value="KAF6155231.1"/>
    <property type="molecule type" value="Genomic_DNA"/>
</dbReference>
<evidence type="ECO:0000313" key="1">
    <source>
        <dbReference type="EMBL" id="KAF6155231.1"/>
    </source>
</evidence>
<name>A0A7J7MK25_9MAGN</name>
<evidence type="ECO:0000313" key="2">
    <source>
        <dbReference type="Proteomes" id="UP000541444"/>
    </source>
</evidence>
<comment type="caution">
    <text evidence="1">The sequence shown here is derived from an EMBL/GenBank/DDBJ whole genome shotgun (WGS) entry which is preliminary data.</text>
</comment>
<dbReference type="AlphaFoldDB" id="A0A7J7MK25"/>
<proteinExistence type="predicted"/>
<keyword evidence="2" id="KW-1185">Reference proteome</keyword>
<organism evidence="1 2">
    <name type="scientific">Kingdonia uniflora</name>
    <dbReference type="NCBI Taxonomy" id="39325"/>
    <lineage>
        <taxon>Eukaryota</taxon>
        <taxon>Viridiplantae</taxon>
        <taxon>Streptophyta</taxon>
        <taxon>Embryophyta</taxon>
        <taxon>Tracheophyta</taxon>
        <taxon>Spermatophyta</taxon>
        <taxon>Magnoliopsida</taxon>
        <taxon>Ranunculales</taxon>
        <taxon>Circaeasteraceae</taxon>
        <taxon>Kingdonia</taxon>
    </lineage>
</organism>
<reference evidence="1 2" key="1">
    <citation type="journal article" date="2020" name="IScience">
        <title>Genome Sequencing of the Endangered Kingdonia uniflora (Circaeasteraceae, Ranunculales) Reveals Potential Mechanisms of Evolutionary Specialization.</title>
        <authorList>
            <person name="Sun Y."/>
            <person name="Deng T."/>
            <person name="Zhang A."/>
            <person name="Moore M.J."/>
            <person name="Landis J.B."/>
            <person name="Lin N."/>
            <person name="Zhang H."/>
            <person name="Zhang X."/>
            <person name="Huang J."/>
            <person name="Zhang X."/>
            <person name="Sun H."/>
            <person name="Wang H."/>
        </authorList>
    </citation>
    <scope>NUCLEOTIDE SEQUENCE [LARGE SCALE GENOMIC DNA]</scope>
    <source>
        <strain evidence="1">TB1705</strain>
        <tissue evidence="1">Leaf</tissue>
    </source>
</reference>
<dbReference type="Proteomes" id="UP000541444">
    <property type="component" value="Unassembled WGS sequence"/>
</dbReference>
<protein>
    <submittedName>
        <fullName evidence="1">Uncharacterized protein</fullName>
    </submittedName>
</protein>
<gene>
    <name evidence="1" type="ORF">GIB67_019757</name>
</gene>